<feature type="domain" description="PD-(D/E)XK endonuclease-like" evidence="2">
    <location>
        <begin position="74"/>
        <end position="215"/>
    </location>
</feature>
<dbReference type="GO" id="GO:0003916">
    <property type="term" value="F:DNA topoisomerase activity"/>
    <property type="evidence" value="ECO:0007669"/>
    <property type="project" value="InterPro"/>
</dbReference>
<accession>X0RX27</accession>
<evidence type="ECO:0000313" key="3">
    <source>
        <dbReference type="EMBL" id="GAF73374.1"/>
    </source>
</evidence>
<dbReference type="EMBL" id="BARS01009348">
    <property type="protein sequence ID" value="GAF73374.1"/>
    <property type="molecule type" value="Genomic_DNA"/>
</dbReference>
<organism evidence="3">
    <name type="scientific">marine sediment metagenome</name>
    <dbReference type="NCBI Taxonomy" id="412755"/>
    <lineage>
        <taxon>unclassified sequences</taxon>
        <taxon>metagenomes</taxon>
        <taxon>ecological metagenomes</taxon>
    </lineage>
</organism>
<name>X0RX27_9ZZZZ</name>
<reference evidence="3" key="1">
    <citation type="journal article" date="2014" name="Front. Microbiol.">
        <title>High frequency of phylogenetically diverse reductive dehalogenase-homologous genes in deep subseafloor sedimentary metagenomes.</title>
        <authorList>
            <person name="Kawai M."/>
            <person name="Futagami T."/>
            <person name="Toyoda A."/>
            <person name="Takaki Y."/>
            <person name="Nishi S."/>
            <person name="Hori S."/>
            <person name="Arai W."/>
            <person name="Tsubouchi T."/>
            <person name="Morono Y."/>
            <person name="Uchiyama I."/>
            <person name="Ito T."/>
            <person name="Fujiyama A."/>
            <person name="Inagaki F."/>
            <person name="Takami H."/>
        </authorList>
    </citation>
    <scope>NUCLEOTIDE SEQUENCE</scope>
    <source>
        <strain evidence="3">Expedition CK06-06</strain>
    </source>
</reference>
<dbReference type="Pfam" id="PF12705">
    <property type="entry name" value="PDDEXK_1"/>
    <property type="match status" value="1"/>
</dbReference>
<evidence type="ECO:0000259" key="1">
    <source>
        <dbReference type="Pfam" id="PF01396"/>
    </source>
</evidence>
<dbReference type="InterPro" id="IPR011604">
    <property type="entry name" value="PDDEXK-like_dom_sf"/>
</dbReference>
<evidence type="ECO:0008006" key="4">
    <source>
        <dbReference type="Google" id="ProtNLM"/>
    </source>
</evidence>
<feature type="domain" description="DNA topoisomerase type IA zn finger" evidence="1">
    <location>
        <begin position="241"/>
        <end position="273"/>
    </location>
</feature>
<dbReference type="Pfam" id="PF01396">
    <property type="entry name" value="Zn_ribbon_Top1"/>
    <property type="match status" value="1"/>
</dbReference>
<proteinExistence type="predicted"/>
<dbReference type="AlphaFoldDB" id="X0RX27"/>
<evidence type="ECO:0000259" key="2">
    <source>
        <dbReference type="Pfam" id="PF12705"/>
    </source>
</evidence>
<dbReference type="Gene3D" id="3.30.65.10">
    <property type="entry name" value="Bacterial Topoisomerase I, domain 1"/>
    <property type="match status" value="1"/>
</dbReference>
<protein>
    <recommendedName>
        <fullName evidence="4">PD-(D/E)XK endonuclease-like domain-containing protein</fullName>
    </recommendedName>
</protein>
<dbReference type="GO" id="GO:0006265">
    <property type="term" value="P:DNA topological change"/>
    <property type="evidence" value="ECO:0007669"/>
    <property type="project" value="InterPro"/>
</dbReference>
<dbReference type="GO" id="GO:0005694">
    <property type="term" value="C:chromosome"/>
    <property type="evidence" value="ECO:0007669"/>
    <property type="project" value="InterPro"/>
</dbReference>
<dbReference type="SUPFAM" id="SSF57783">
    <property type="entry name" value="Zinc beta-ribbon"/>
    <property type="match status" value="1"/>
</dbReference>
<dbReference type="GO" id="GO:0003677">
    <property type="term" value="F:DNA binding"/>
    <property type="evidence" value="ECO:0007669"/>
    <property type="project" value="InterPro"/>
</dbReference>
<sequence>MEYKLSPSDLTFLYDGCKHCFVLKLKHGIFQPSIPIPAVFTVISEIQKNYYSEMRTEKFCPDLPPGIVTYGEKRVKSGPVKLEGCKSTCYISGRFDIVASLDDGSYAVIDFKTGNPADQKTKMYSRQLHAYSLALENPAEGAFELKPVSKLGLLYFSPDSCELISQTRQALQGNLDWIEIPRDDESFNSFLQEVVQLLDGPLPPSDPDNCNWCAFIEKTEKPENKTQGTKTSTEPAIQGPSCPQCSGPMRLRTGKFGEFWSCLKFPDCKGTRNK</sequence>
<dbReference type="Gene3D" id="3.90.320.10">
    <property type="match status" value="1"/>
</dbReference>
<gene>
    <name evidence="3" type="ORF">S01H1_17596</name>
</gene>
<dbReference type="InterPro" id="IPR038726">
    <property type="entry name" value="PDDEXK_AddAB-type"/>
</dbReference>
<dbReference type="InterPro" id="IPR013498">
    <property type="entry name" value="Topo_IA_Znf"/>
</dbReference>
<comment type="caution">
    <text evidence="3">The sequence shown here is derived from an EMBL/GenBank/DDBJ whole genome shotgun (WGS) entry which is preliminary data.</text>
</comment>